<evidence type="ECO:0000313" key="2">
    <source>
        <dbReference type="EMBL" id="PLW53043.1"/>
    </source>
</evidence>
<name>A0A2N5VSS5_9BASI</name>
<proteinExistence type="predicted"/>
<comment type="caution">
    <text evidence="2">The sequence shown here is derived from an EMBL/GenBank/DDBJ whole genome shotgun (WGS) entry which is preliminary data.</text>
</comment>
<feature type="compositionally biased region" description="Basic and acidic residues" evidence="1">
    <location>
        <begin position="12"/>
        <end position="29"/>
    </location>
</feature>
<protein>
    <submittedName>
        <fullName evidence="2">Uncharacterized protein</fullName>
    </submittedName>
</protein>
<dbReference type="Proteomes" id="UP000235388">
    <property type="component" value="Unassembled WGS sequence"/>
</dbReference>
<dbReference type="EMBL" id="PGCJ01000069">
    <property type="protein sequence ID" value="PLW53043.1"/>
    <property type="molecule type" value="Genomic_DNA"/>
</dbReference>
<gene>
    <name evidence="2" type="ORF">PCANC_10765</name>
</gene>
<evidence type="ECO:0000313" key="3">
    <source>
        <dbReference type="Proteomes" id="UP000235388"/>
    </source>
</evidence>
<accession>A0A2N5VSS5</accession>
<sequence>MCFLPLVSSAAKLKDVQDKERKWQEDQTHTKHPFAPKPSLPSKGKRKRVDTETKNSTSNVPPQRIRAAALKGKGREEPTSTSRRLPTGSASSSSTEATSDLAALSIQTVEVEVITQPPKPGIASAKFQIHQTLK</sequence>
<dbReference type="AlphaFoldDB" id="A0A2N5VSS5"/>
<keyword evidence="3" id="KW-1185">Reference proteome</keyword>
<feature type="region of interest" description="Disordered" evidence="1">
    <location>
        <begin position="1"/>
        <end position="99"/>
    </location>
</feature>
<evidence type="ECO:0000256" key="1">
    <source>
        <dbReference type="SAM" id="MobiDB-lite"/>
    </source>
</evidence>
<reference evidence="2 3" key="1">
    <citation type="submission" date="2017-11" db="EMBL/GenBank/DDBJ databases">
        <title>De novo assembly and phasing of dikaryotic genomes from two isolates of Puccinia coronata f. sp. avenae, the causal agent of oat crown rust.</title>
        <authorList>
            <person name="Miller M.E."/>
            <person name="Zhang Y."/>
            <person name="Omidvar V."/>
            <person name="Sperschneider J."/>
            <person name="Schwessinger B."/>
            <person name="Raley C."/>
            <person name="Palmer J.M."/>
            <person name="Garnica D."/>
            <person name="Upadhyaya N."/>
            <person name="Rathjen J."/>
            <person name="Taylor J.M."/>
            <person name="Park R.F."/>
            <person name="Dodds P.N."/>
            <person name="Hirsch C.D."/>
            <person name="Kianian S.F."/>
            <person name="Figueroa M."/>
        </authorList>
    </citation>
    <scope>NUCLEOTIDE SEQUENCE [LARGE SCALE GENOMIC DNA]</scope>
    <source>
        <strain evidence="2">12NC29</strain>
    </source>
</reference>
<organism evidence="2 3">
    <name type="scientific">Puccinia coronata f. sp. avenae</name>
    <dbReference type="NCBI Taxonomy" id="200324"/>
    <lineage>
        <taxon>Eukaryota</taxon>
        <taxon>Fungi</taxon>
        <taxon>Dikarya</taxon>
        <taxon>Basidiomycota</taxon>
        <taxon>Pucciniomycotina</taxon>
        <taxon>Pucciniomycetes</taxon>
        <taxon>Pucciniales</taxon>
        <taxon>Pucciniaceae</taxon>
        <taxon>Puccinia</taxon>
    </lineage>
</organism>
<feature type="compositionally biased region" description="Low complexity" evidence="1">
    <location>
        <begin position="89"/>
        <end position="99"/>
    </location>
</feature>